<dbReference type="EMBL" id="LDOT01000002">
    <property type="protein sequence ID" value="KLV09229.1"/>
    <property type="molecule type" value="Genomic_DNA"/>
</dbReference>
<evidence type="ECO:0000313" key="2">
    <source>
        <dbReference type="EMBL" id="KLV09229.1"/>
    </source>
</evidence>
<dbReference type="PANTHER" id="PTHR43883:SF1">
    <property type="entry name" value="GLUCONOKINASE"/>
    <property type="match status" value="1"/>
</dbReference>
<evidence type="ECO:0000313" key="3">
    <source>
        <dbReference type="Proteomes" id="UP000036097"/>
    </source>
</evidence>
<comment type="caution">
    <text evidence="2">The sequence shown here is derived from an EMBL/GenBank/DDBJ whole genome shotgun (WGS) entry which is preliminary data.</text>
</comment>
<reference evidence="2 3" key="1">
    <citation type="submission" date="2015-05" db="EMBL/GenBank/DDBJ databases">
        <title>Photobacterium galathea sp. nov.</title>
        <authorList>
            <person name="Machado H."/>
            <person name="Gram L."/>
        </authorList>
    </citation>
    <scope>NUCLEOTIDE SEQUENCE [LARGE SCALE GENOMIC DNA]</scope>
    <source>
        <strain evidence="2 3">CGMCC 1.12159</strain>
    </source>
</reference>
<protein>
    <recommendedName>
        <fullName evidence="1">RNA ligase domain-containing protein</fullName>
    </recommendedName>
</protein>
<dbReference type="Proteomes" id="UP000036097">
    <property type="component" value="Unassembled WGS sequence"/>
</dbReference>
<dbReference type="OrthoDB" id="255834at2"/>
<dbReference type="Gene3D" id="3.30.470.30">
    <property type="entry name" value="DNA ligase/mRNA capping enzyme"/>
    <property type="match status" value="1"/>
</dbReference>
<name>A0A0J1HC42_9GAMM</name>
<evidence type="ECO:0000259" key="1">
    <source>
        <dbReference type="Pfam" id="PF09414"/>
    </source>
</evidence>
<feature type="domain" description="RNA ligase" evidence="1">
    <location>
        <begin position="41"/>
        <end position="201"/>
    </location>
</feature>
<gene>
    <name evidence="2" type="ORF">ABT56_03280</name>
</gene>
<accession>A0A0J1HC42</accession>
<sequence length="226" mass="26051">MISEFFRFPHTSHIDWLSNSGARGDKIMSPHEADLFVSTKLTVEEKVDGANVGFSIDNDGNLIAQNRGAWIDRDVGGQFKHLWKWAAPYENQLKAKLGKELILFGEWCYAKHSIRYERLPNWFIGFDIYERSSGRFFSVQRRNELLSSIGIPIVRPIAVGHFSISDLKSLLSTPSSYGANNIEGIYLRKDEDKWLSKRAKLVRPDFTQSIEEHWSRKGIKANRIKY</sequence>
<dbReference type="Pfam" id="PF09414">
    <property type="entry name" value="RNA_ligase"/>
    <property type="match status" value="1"/>
</dbReference>
<dbReference type="SUPFAM" id="SSF56091">
    <property type="entry name" value="DNA ligase/mRNA capping enzyme, catalytic domain"/>
    <property type="match status" value="1"/>
</dbReference>
<dbReference type="STRING" id="1195763.ABT56_03280"/>
<dbReference type="AlphaFoldDB" id="A0A0J1HC42"/>
<dbReference type="PATRIC" id="fig|1195763.3.peg.710"/>
<proteinExistence type="predicted"/>
<keyword evidence="3" id="KW-1185">Reference proteome</keyword>
<dbReference type="InterPro" id="IPR052732">
    <property type="entry name" value="Cell-binding_unc_protein"/>
</dbReference>
<organism evidence="2 3">
    <name type="scientific">Photobacterium aquae</name>
    <dbReference type="NCBI Taxonomy" id="1195763"/>
    <lineage>
        <taxon>Bacteria</taxon>
        <taxon>Pseudomonadati</taxon>
        <taxon>Pseudomonadota</taxon>
        <taxon>Gammaproteobacteria</taxon>
        <taxon>Vibrionales</taxon>
        <taxon>Vibrionaceae</taxon>
        <taxon>Photobacterium</taxon>
    </lineage>
</organism>
<dbReference type="InterPro" id="IPR021122">
    <property type="entry name" value="RNA_ligase_dom_REL/Rnl2"/>
</dbReference>
<dbReference type="PANTHER" id="PTHR43883">
    <property type="entry name" value="SLR0207 PROTEIN"/>
    <property type="match status" value="1"/>
</dbReference>